<reference evidence="11 12" key="1">
    <citation type="submission" date="2013-11" db="EMBL/GenBank/DDBJ databases">
        <title>Opisthorchis viverrini - life in the bile duct.</title>
        <authorList>
            <person name="Young N.D."/>
            <person name="Nagarajan N."/>
            <person name="Lin S.J."/>
            <person name="Korhonen P.K."/>
            <person name="Jex A.R."/>
            <person name="Hall R.S."/>
            <person name="Safavi-Hemami H."/>
            <person name="Kaewkong W."/>
            <person name="Bertrand D."/>
            <person name="Gao S."/>
            <person name="Seet Q."/>
            <person name="Wongkham S."/>
            <person name="Teh B.T."/>
            <person name="Wongkham C."/>
            <person name="Intapan P.M."/>
            <person name="Maleewong W."/>
            <person name="Yang X."/>
            <person name="Hu M."/>
            <person name="Wang Z."/>
            <person name="Hofmann A."/>
            <person name="Sternberg P.W."/>
            <person name="Tan P."/>
            <person name="Wang J."/>
            <person name="Gasser R.B."/>
        </authorList>
    </citation>
    <scope>NUCLEOTIDE SEQUENCE [LARGE SCALE GENOMIC DNA]</scope>
</reference>
<dbReference type="SUPFAM" id="SSF103506">
    <property type="entry name" value="Mitochondrial carrier"/>
    <property type="match status" value="1"/>
</dbReference>
<dbReference type="STRING" id="6198.A0A074Z5W5"/>
<comment type="subcellular location">
    <subcellularLocation>
        <location evidence="1">Mitochondrion inner membrane</location>
        <topology evidence="1">Multi-pass membrane protein</topology>
    </subcellularLocation>
</comment>
<evidence type="ECO:0000256" key="1">
    <source>
        <dbReference type="ARBA" id="ARBA00004448"/>
    </source>
</evidence>
<dbReference type="Proteomes" id="UP000054324">
    <property type="component" value="Unassembled WGS sequence"/>
</dbReference>
<evidence type="ECO:0000256" key="5">
    <source>
        <dbReference type="ARBA" id="ARBA00022989"/>
    </source>
</evidence>
<evidence type="ECO:0000256" key="9">
    <source>
        <dbReference type="RuleBase" id="RU000488"/>
    </source>
</evidence>
<proteinExistence type="inferred from homology"/>
<dbReference type="AlphaFoldDB" id="A0A074Z5W5"/>
<evidence type="ECO:0008006" key="13">
    <source>
        <dbReference type="Google" id="ProtNLM"/>
    </source>
</evidence>
<keyword evidence="3 8" id="KW-0812">Transmembrane</keyword>
<organism evidence="11 12">
    <name type="scientific">Opisthorchis viverrini</name>
    <name type="common">Southeast Asian liver fluke</name>
    <dbReference type="NCBI Taxonomy" id="6198"/>
    <lineage>
        <taxon>Eukaryota</taxon>
        <taxon>Metazoa</taxon>
        <taxon>Spiralia</taxon>
        <taxon>Lophotrochozoa</taxon>
        <taxon>Platyhelminthes</taxon>
        <taxon>Trematoda</taxon>
        <taxon>Digenea</taxon>
        <taxon>Opisthorchiida</taxon>
        <taxon>Opisthorchiata</taxon>
        <taxon>Opisthorchiidae</taxon>
        <taxon>Opisthorchis</taxon>
    </lineage>
</organism>
<evidence type="ECO:0000256" key="10">
    <source>
        <dbReference type="SAM" id="MobiDB-lite"/>
    </source>
</evidence>
<dbReference type="GO" id="GO:0005313">
    <property type="term" value="F:L-glutamate transmembrane transporter activity"/>
    <property type="evidence" value="ECO:0007669"/>
    <property type="project" value="TreeGrafter"/>
</dbReference>
<sequence>MPCDGRAININSSAVTLSVPSCHATRRKQEGWDTARLSKPRQGKSRGRGRIRTTDLPVSKFALLPLGPSRPMGRHPRPGQNVACASSVPFIPKVVNGGIAGIVGVTCVFPIDLVKTRLQNQQEGSRMYKNFCNTLSVPSRHATRKKHEGWDTARLPKPRQGKSRDRSRVRTMDLLATAMQPEGSMRAGIPPVEKQRSGSNHGPSGHLDCASKTYRAEGFFGMYRGSGVNLLLITPEKAIKLVGNDFFRYHLKQEGKSLTPFREMLAGAGAGTCQIIVTTPMELLKIQLQDAGRTASGLEANGLVSVRRTSATQLALQLVRERGIFGLYRGMAATFLRDVSFSMIYFPLFANFNALGPRRAPGSVEAVFYWSFGSGFTAGMIAAFAVTPCDGEFFYDICGVFFHLGDL</sequence>
<feature type="repeat" description="Solcar" evidence="8">
    <location>
        <begin position="258"/>
        <end position="355"/>
    </location>
</feature>
<keyword evidence="9" id="KW-0813">Transport</keyword>
<name>A0A074Z5W5_OPIVI</name>
<evidence type="ECO:0000256" key="6">
    <source>
        <dbReference type="ARBA" id="ARBA00023128"/>
    </source>
</evidence>
<evidence type="ECO:0000313" key="12">
    <source>
        <dbReference type="Proteomes" id="UP000054324"/>
    </source>
</evidence>
<dbReference type="Pfam" id="PF00153">
    <property type="entry name" value="Mito_carr"/>
    <property type="match status" value="3"/>
</dbReference>
<dbReference type="GO" id="GO:0043490">
    <property type="term" value="P:malate-aspartate shuttle"/>
    <property type="evidence" value="ECO:0007669"/>
    <property type="project" value="TreeGrafter"/>
</dbReference>
<dbReference type="PROSITE" id="PS50920">
    <property type="entry name" value="SOLCAR"/>
    <property type="match status" value="2"/>
</dbReference>
<evidence type="ECO:0000256" key="8">
    <source>
        <dbReference type="PROSITE-ProRule" id="PRU00282"/>
    </source>
</evidence>
<dbReference type="GO" id="GO:0015183">
    <property type="term" value="F:L-aspartate transmembrane transporter activity"/>
    <property type="evidence" value="ECO:0007669"/>
    <property type="project" value="TreeGrafter"/>
</dbReference>
<protein>
    <recommendedName>
        <fullName evidence="13">Mitochondrial glutamate carrier 1</fullName>
    </recommendedName>
</protein>
<keyword evidence="6" id="KW-0496">Mitochondrion</keyword>
<evidence type="ECO:0000313" key="11">
    <source>
        <dbReference type="EMBL" id="KER20932.1"/>
    </source>
</evidence>
<dbReference type="GO" id="GO:0005743">
    <property type="term" value="C:mitochondrial inner membrane"/>
    <property type="evidence" value="ECO:0007669"/>
    <property type="project" value="UniProtKB-SubCell"/>
</dbReference>
<gene>
    <name evidence="11" type="ORF">T265_10620</name>
</gene>
<evidence type="ECO:0000256" key="2">
    <source>
        <dbReference type="ARBA" id="ARBA00006375"/>
    </source>
</evidence>
<accession>A0A074Z5W5</accession>
<dbReference type="CTD" id="20324788"/>
<dbReference type="Gene3D" id="1.50.40.10">
    <property type="entry name" value="Mitochondrial carrier domain"/>
    <property type="match status" value="2"/>
</dbReference>
<feature type="compositionally biased region" description="Basic residues" evidence="10">
    <location>
        <begin position="38"/>
        <end position="51"/>
    </location>
</feature>
<dbReference type="OrthoDB" id="2382881at2759"/>
<dbReference type="EMBL" id="KL597008">
    <property type="protein sequence ID" value="KER20932.1"/>
    <property type="molecule type" value="Genomic_DNA"/>
</dbReference>
<dbReference type="PANTHER" id="PTHR45678:SF5">
    <property type="entry name" value="AT03939P-RELATED"/>
    <property type="match status" value="1"/>
</dbReference>
<dbReference type="RefSeq" id="XP_009175306.1">
    <property type="nucleotide sequence ID" value="XM_009177042.1"/>
</dbReference>
<dbReference type="InterPro" id="IPR023395">
    <property type="entry name" value="MCP_dom_sf"/>
</dbReference>
<keyword evidence="12" id="KW-1185">Reference proteome</keyword>
<evidence type="ECO:0000256" key="7">
    <source>
        <dbReference type="ARBA" id="ARBA00023136"/>
    </source>
</evidence>
<dbReference type="PANTHER" id="PTHR45678">
    <property type="entry name" value="MITOCHONDRIAL 2-OXODICARBOXYLATE CARRIER 1-RELATED"/>
    <property type="match status" value="1"/>
</dbReference>
<feature type="repeat" description="Solcar" evidence="8">
    <location>
        <begin position="88"/>
        <end position="250"/>
    </location>
</feature>
<dbReference type="InterPro" id="IPR018108">
    <property type="entry name" value="MCP_transmembrane"/>
</dbReference>
<dbReference type="GeneID" id="20324788"/>
<comment type="similarity">
    <text evidence="2 9">Belongs to the mitochondrial carrier (TC 2.A.29) family.</text>
</comment>
<evidence type="ECO:0000256" key="3">
    <source>
        <dbReference type="ARBA" id="ARBA00022692"/>
    </source>
</evidence>
<dbReference type="InterPro" id="IPR051028">
    <property type="entry name" value="Mito_Solute_Carrier"/>
</dbReference>
<dbReference type="KEGG" id="ovi:T265_10620"/>
<feature type="region of interest" description="Disordered" evidence="10">
    <location>
        <begin position="28"/>
        <end position="51"/>
    </location>
</feature>
<keyword evidence="4" id="KW-0999">Mitochondrion inner membrane</keyword>
<keyword evidence="5" id="KW-1133">Transmembrane helix</keyword>
<evidence type="ECO:0000256" key="4">
    <source>
        <dbReference type="ARBA" id="ARBA00022792"/>
    </source>
</evidence>
<keyword evidence="7 8" id="KW-0472">Membrane</keyword>
<feature type="region of interest" description="Disordered" evidence="10">
    <location>
        <begin position="139"/>
        <end position="169"/>
    </location>
</feature>